<evidence type="ECO:0000256" key="11">
    <source>
        <dbReference type="ARBA" id="ARBA00023317"/>
    </source>
</evidence>
<evidence type="ECO:0000256" key="6">
    <source>
        <dbReference type="ARBA" id="ARBA00022741"/>
    </source>
</evidence>
<dbReference type="GO" id="GO:0000287">
    <property type="term" value="F:magnesium ion binding"/>
    <property type="evidence" value="ECO:0007669"/>
    <property type="project" value="InterPro"/>
</dbReference>
<dbReference type="GO" id="GO:0016301">
    <property type="term" value="F:kinase activity"/>
    <property type="evidence" value="ECO:0007669"/>
    <property type="project" value="UniProtKB-KW"/>
</dbReference>
<keyword evidence="9" id="KW-0460">Magnesium</keyword>
<keyword evidence="8" id="KW-0067">ATP-binding</keyword>
<evidence type="ECO:0000259" key="13">
    <source>
        <dbReference type="Pfam" id="PF02887"/>
    </source>
</evidence>
<dbReference type="InterPro" id="IPR036918">
    <property type="entry name" value="Pyrv_Knase_C_sf"/>
</dbReference>
<dbReference type="GO" id="GO:0005524">
    <property type="term" value="F:ATP binding"/>
    <property type="evidence" value="ECO:0007669"/>
    <property type="project" value="UniProtKB-KW"/>
</dbReference>
<dbReference type="InterPro" id="IPR015813">
    <property type="entry name" value="Pyrv/PenolPyrv_kinase-like_dom"/>
</dbReference>
<keyword evidence="5" id="KW-0479">Metal-binding</keyword>
<keyword evidence="4" id="KW-0808">Transferase</keyword>
<dbReference type="Gene3D" id="3.40.1380.20">
    <property type="entry name" value="Pyruvate kinase, C-terminal domain"/>
    <property type="match status" value="1"/>
</dbReference>
<keyword evidence="6" id="KW-0547">Nucleotide-binding</keyword>
<dbReference type="PRINTS" id="PR01050">
    <property type="entry name" value="PYRUVTKNASE"/>
</dbReference>
<dbReference type="Pfam" id="PF02887">
    <property type="entry name" value="PK_C"/>
    <property type="match status" value="1"/>
</dbReference>
<proteinExistence type="inferred from homology"/>
<evidence type="ECO:0000256" key="2">
    <source>
        <dbReference type="ARBA" id="ARBA00008663"/>
    </source>
</evidence>
<comment type="caution">
    <text evidence="14">The sequence shown here is derived from an EMBL/GenBank/DDBJ whole genome shotgun (WGS) entry which is preliminary data.</text>
</comment>
<dbReference type="InterPro" id="IPR015795">
    <property type="entry name" value="Pyrv_Knase_C"/>
</dbReference>
<evidence type="ECO:0000256" key="5">
    <source>
        <dbReference type="ARBA" id="ARBA00022723"/>
    </source>
</evidence>
<dbReference type="EMBL" id="LAZR01001034">
    <property type="protein sequence ID" value="KKN52093.1"/>
    <property type="molecule type" value="Genomic_DNA"/>
</dbReference>
<evidence type="ECO:0000313" key="14">
    <source>
        <dbReference type="EMBL" id="KKN52093.1"/>
    </source>
</evidence>
<dbReference type="GO" id="GO:0004743">
    <property type="term" value="F:pyruvate kinase activity"/>
    <property type="evidence" value="ECO:0007669"/>
    <property type="project" value="UniProtKB-EC"/>
</dbReference>
<dbReference type="SUPFAM" id="SSF51621">
    <property type="entry name" value="Phosphoenolpyruvate/pyruvate domain"/>
    <property type="match status" value="1"/>
</dbReference>
<reference evidence="14" key="1">
    <citation type="journal article" date="2015" name="Nature">
        <title>Complex archaea that bridge the gap between prokaryotes and eukaryotes.</title>
        <authorList>
            <person name="Spang A."/>
            <person name="Saw J.H."/>
            <person name="Jorgensen S.L."/>
            <person name="Zaremba-Niedzwiedzka K."/>
            <person name="Martijn J."/>
            <person name="Lind A.E."/>
            <person name="van Eijk R."/>
            <person name="Schleper C."/>
            <person name="Guy L."/>
            <person name="Ettema T.J."/>
        </authorList>
    </citation>
    <scope>NUCLEOTIDE SEQUENCE</scope>
</reference>
<dbReference type="PANTHER" id="PTHR11817">
    <property type="entry name" value="PYRUVATE KINASE"/>
    <property type="match status" value="1"/>
</dbReference>
<dbReference type="FunFam" id="2.40.33.10:FF:000001">
    <property type="entry name" value="Pyruvate kinase"/>
    <property type="match status" value="1"/>
</dbReference>
<protein>
    <recommendedName>
        <fullName evidence="3">pyruvate kinase</fullName>
        <ecNumber evidence="3">2.7.1.40</ecNumber>
    </recommendedName>
</protein>
<gene>
    <name evidence="14" type="ORF">LCGC14_0616120</name>
</gene>
<evidence type="ECO:0000259" key="12">
    <source>
        <dbReference type="Pfam" id="PF00224"/>
    </source>
</evidence>
<evidence type="ECO:0000256" key="1">
    <source>
        <dbReference type="ARBA" id="ARBA00004997"/>
    </source>
</evidence>
<name>A0A0F9UEQ3_9ZZZZ</name>
<dbReference type="InterPro" id="IPR040442">
    <property type="entry name" value="Pyrv_kinase-like_dom_sf"/>
</dbReference>
<evidence type="ECO:0000256" key="8">
    <source>
        <dbReference type="ARBA" id="ARBA00022840"/>
    </source>
</evidence>
<keyword evidence="7" id="KW-0418">Kinase</keyword>
<evidence type="ECO:0000256" key="3">
    <source>
        <dbReference type="ARBA" id="ARBA00012142"/>
    </source>
</evidence>
<comment type="similarity">
    <text evidence="2">Belongs to the pyruvate kinase family.</text>
</comment>
<sequence length="486" mass="54706">MSFRDNTVKIVATIGPVSRDLKMLKKLVDAGVDIFRLNFSHGEHSEKRELVKKIREVNEYVGILADIQGPKIRVGEFKGDQPYNLNIGQEVKVYEKKIMGDQEQFSIPLPGFLKSMRKGDNFFINDGIIKIQVKKKETDHIIGEVLAGGSISNRKGVNIPMGELSQKVPTEKDIIDLKFIAEIDPEYVAISFVSGSEDVIHVKKILESYGNSTIKLISKIERPIALDYFDQILEVSDGIMVARGDLGVEIDPDKVPLWQKEMIYKSNREGKPIIVATQMLESMVSNPIPTRAEANDVYNAVMDGTDAVMLSAETAVGKFPINAVEYMNQIAKTATENMSKRIPDEYDSDRLTHTQTLGHAIYSLASEMEELNFRGKIVVITRTGYGARMIAKYRPPLPIIAITPSKKTVRELHLVWAVQAMHIENLDFFHMDAEEIIEQSVKHAVENKMLDENEHVIILLVSRKFQRRGNLIGLYYVGEILESSSS</sequence>
<evidence type="ECO:0000256" key="9">
    <source>
        <dbReference type="ARBA" id="ARBA00022842"/>
    </source>
</evidence>
<evidence type="ECO:0000256" key="7">
    <source>
        <dbReference type="ARBA" id="ARBA00022777"/>
    </source>
</evidence>
<evidence type="ECO:0000256" key="4">
    <source>
        <dbReference type="ARBA" id="ARBA00022679"/>
    </source>
</evidence>
<dbReference type="InterPro" id="IPR015806">
    <property type="entry name" value="Pyrv_Knase_insert_dom_sf"/>
</dbReference>
<dbReference type="InterPro" id="IPR001697">
    <property type="entry name" value="Pyr_Knase"/>
</dbReference>
<dbReference type="NCBIfam" id="NF004491">
    <property type="entry name" value="PRK05826.1"/>
    <property type="match status" value="1"/>
</dbReference>
<keyword evidence="10" id="KW-0324">Glycolysis</keyword>
<feature type="domain" description="Pyruvate kinase C-terminal" evidence="13">
    <location>
        <begin position="373"/>
        <end position="459"/>
    </location>
</feature>
<dbReference type="Gene3D" id="3.20.20.60">
    <property type="entry name" value="Phosphoenolpyruvate-binding domains"/>
    <property type="match status" value="1"/>
</dbReference>
<dbReference type="GO" id="GO:0030955">
    <property type="term" value="F:potassium ion binding"/>
    <property type="evidence" value="ECO:0007669"/>
    <property type="project" value="InterPro"/>
</dbReference>
<dbReference type="InterPro" id="IPR011037">
    <property type="entry name" value="Pyrv_Knase-like_insert_dom_sf"/>
</dbReference>
<accession>A0A0F9UEQ3</accession>
<dbReference type="NCBIfam" id="TIGR01064">
    <property type="entry name" value="pyruv_kin"/>
    <property type="match status" value="1"/>
</dbReference>
<feature type="domain" description="Pyruvate kinase barrel" evidence="12">
    <location>
        <begin position="7"/>
        <end position="324"/>
    </location>
</feature>
<dbReference type="SUPFAM" id="SSF52935">
    <property type="entry name" value="PK C-terminal domain-like"/>
    <property type="match status" value="1"/>
</dbReference>
<dbReference type="InterPro" id="IPR015793">
    <property type="entry name" value="Pyrv_Knase_brl"/>
</dbReference>
<dbReference type="AlphaFoldDB" id="A0A0F9UEQ3"/>
<dbReference type="Gene3D" id="2.40.33.10">
    <property type="entry name" value="PK beta-barrel domain-like"/>
    <property type="match status" value="1"/>
</dbReference>
<keyword evidence="11" id="KW-0670">Pyruvate</keyword>
<dbReference type="NCBIfam" id="NF004978">
    <property type="entry name" value="PRK06354.1"/>
    <property type="match status" value="1"/>
</dbReference>
<evidence type="ECO:0000256" key="10">
    <source>
        <dbReference type="ARBA" id="ARBA00023152"/>
    </source>
</evidence>
<organism evidence="14">
    <name type="scientific">marine sediment metagenome</name>
    <dbReference type="NCBI Taxonomy" id="412755"/>
    <lineage>
        <taxon>unclassified sequences</taxon>
        <taxon>metagenomes</taxon>
        <taxon>ecological metagenomes</taxon>
    </lineage>
</organism>
<comment type="pathway">
    <text evidence="1">Carbohydrate degradation; glycolysis; pyruvate from D-glyceraldehyde 3-phosphate: step 5/5.</text>
</comment>
<dbReference type="Pfam" id="PF00224">
    <property type="entry name" value="PK"/>
    <property type="match status" value="1"/>
</dbReference>
<dbReference type="SUPFAM" id="SSF50800">
    <property type="entry name" value="PK beta-barrel domain-like"/>
    <property type="match status" value="1"/>
</dbReference>
<dbReference type="UniPathway" id="UPA00109">
    <property type="reaction ID" value="UER00188"/>
</dbReference>
<dbReference type="EC" id="2.7.1.40" evidence="3"/>